<dbReference type="GO" id="GO:0006508">
    <property type="term" value="P:proteolysis"/>
    <property type="evidence" value="ECO:0007669"/>
    <property type="project" value="UniProtKB-KW"/>
</dbReference>
<keyword evidence="5" id="KW-0862">Zinc</keyword>
<proteinExistence type="predicted"/>
<dbReference type="InterPro" id="IPR009045">
    <property type="entry name" value="Zn_M74/Hedgehog-like"/>
</dbReference>
<keyword evidence="3" id="KW-0479">Metal-binding</keyword>
<dbReference type="InterPro" id="IPR000755">
    <property type="entry name" value="A_A_dipeptidase"/>
</dbReference>
<dbReference type="GO" id="GO:0046872">
    <property type="term" value="F:metal ion binding"/>
    <property type="evidence" value="ECO:0007669"/>
    <property type="project" value="UniProtKB-KW"/>
</dbReference>
<evidence type="ECO:0000313" key="9">
    <source>
        <dbReference type="EMBL" id="EFL25937.1"/>
    </source>
</evidence>
<dbReference type="Proteomes" id="UP000003963">
    <property type="component" value="Unassembled WGS sequence"/>
</dbReference>
<dbReference type="SUPFAM" id="SSF55166">
    <property type="entry name" value="Hedgehog/DD-peptidase"/>
    <property type="match status" value="1"/>
</dbReference>
<dbReference type="Pfam" id="PF01427">
    <property type="entry name" value="Peptidase_M15"/>
    <property type="match status" value="1"/>
</dbReference>
<evidence type="ECO:0000256" key="3">
    <source>
        <dbReference type="ARBA" id="ARBA00022723"/>
    </source>
</evidence>
<dbReference type="GO" id="GO:0008237">
    <property type="term" value="F:metallopeptidase activity"/>
    <property type="evidence" value="ECO:0007669"/>
    <property type="project" value="UniProtKB-KW"/>
</dbReference>
<dbReference type="Gene3D" id="3.30.1380.10">
    <property type="match status" value="1"/>
</dbReference>
<keyword evidence="2" id="KW-0645">Protease</keyword>
<dbReference type="EMBL" id="GG657754">
    <property type="protein sequence ID" value="EFL25937.1"/>
    <property type="molecule type" value="Genomic_DNA"/>
</dbReference>
<accession>D9WNT0</accession>
<dbReference type="STRING" id="457427.SSOG_05651"/>
<evidence type="ECO:0000313" key="10">
    <source>
        <dbReference type="Proteomes" id="UP000003963"/>
    </source>
</evidence>
<dbReference type="HOGENOM" id="CLU_2526103_0_0_11"/>
<gene>
    <name evidence="9" type="ORF">SSOG_05651</name>
</gene>
<evidence type="ECO:0000256" key="2">
    <source>
        <dbReference type="ARBA" id="ARBA00022670"/>
    </source>
</evidence>
<protein>
    <submittedName>
        <fullName evidence="9">D-alanyl-d-alanine dipeptidase</fullName>
    </submittedName>
</protein>
<evidence type="ECO:0000256" key="6">
    <source>
        <dbReference type="ARBA" id="ARBA00022997"/>
    </source>
</evidence>
<comment type="catalytic activity">
    <reaction evidence="1">
        <text>D-alanyl-D-alanine + H2O = 2 D-alanine</text>
        <dbReference type="Rhea" id="RHEA:20661"/>
        <dbReference type="ChEBI" id="CHEBI:15377"/>
        <dbReference type="ChEBI" id="CHEBI:57416"/>
        <dbReference type="ChEBI" id="CHEBI:57822"/>
        <dbReference type="EC" id="3.4.13.22"/>
    </reaction>
</comment>
<keyword evidence="6" id="KW-0224">Dipeptidase</keyword>
<keyword evidence="8" id="KW-0961">Cell wall biogenesis/degradation</keyword>
<keyword evidence="7" id="KW-0482">Metalloprotease</keyword>
<sequence length="84" mass="9156">MGTPWDATPEESARACYTEAANIPAEARAHRDALVAALTSAGLVNYPTEWWHWSYGDRYWALHTGAPAALYGPRDLAGPLTETP</sequence>
<reference evidence="9 10" key="1">
    <citation type="submission" date="2009-02" db="EMBL/GenBank/DDBJ databases">
        <title>Annotation of Streptomyces hygroscopicus strain ATCC 53653.</title>
        <authorList>
            <consortium name="The Broad Institute Genome Sequencing Platform"/>
            <consortium name="Broad Institute Microbial Sequencing Center"/>
            <person name="Fischbach M."/>
            <person name="Godfrey P."/>
            <person name="Ward D."/>
            <person name="Young S."/>
            <person name="Zeng Q."/>
            <person name="Koehrsen M."/>
            <person name="Alvarado L."/>
            <person name="Berlin A.M."/>
            <person name="Bochicchio J."/>
            <person name="Borenstein D."/>
            <person name="Chapman S.B."/>
            <person name="Chen Z."/>
            <person name="Engels R."/>
            <person name="Freedman E."/>
            <person name="Gellesch M."/>
            <person name="Goldberg J."/>
            <person name="Griggs A."/>
            <person name="Gujja S."/>
            <person name="Heilman E.R."/>
            <person name="Heiman D.I."/>
            <person name="Hepburn T.A."/>
            <person name="Howarth C."/>
            <person name="Jen D."/>
            <person name="Larson L."/>
            <person name="Lewis B."/>
            <person name="Mehta T."/>
            <person name="Park D."/>
            <person name="Pearson M."/>
            <person name="Richards J."/>
            <person name="Roberts A."/>
            <person name="Saif S."/>
            <person name="Shea T.D."/>
            <person name="Shenoy N."/>
            <person name="Sisk P."/>
            <person name="Stolte C."/>
            <person name="Sykes S.N."/>
            <person name="Thomson T."/>
            <person name="Walk T."/>
            <person name="White J."/>
            <person name="Yandava C."/>
            <person name="Straight P."/>
            <person name="Clardy J."/>
            <person name="Hung D."/>
            <person name="Kolter R."/>
            <person name="Mekalanos J."/>
            <person name="Walker S."/>
            <person name="Walsh C.T."/>
            <person name="Wieland-Brown L.C."/>
            <person name="Haas B."/>
            <person name="Nusbaum C."/>
            <person name="Birren B."/>
        </authorList>
    </citation>
    <scope>NUCLEOTIDE SEQUENCE [LARGE SCALE GENOMIC DNA]</scope>
    <source>
        <strain evidence="9 10">ATCC 53653</strain>
    </source>
</reference>
<evidence type="ECO:0000256" key="4">
    <source>
        <dbReference type="ARBA" id="ARBA00022801"/>
    </source>
</evidence>
<name>D9WNT0_9ACTN</name>
<dbReference type="PANTHER" id="PTHR43126">
    <property type="entry name" value="D-ALANYL-D-ALANINE DIPEPTIDASE"/>
    <property type="match status" value="1"/>
</dbReference>
<evidence type="ECO:0000256" key="7">
    <source>
        <dbReference type="ARBA" id="ARBA00023049"/>
    </source>
</evidence>
<evidence type="ECO:0000256" key="8">
    <source>
        <dbReference type="ARBA" id="ARBA00023316"/>
    </source>
</evidence>
<keyword evidence="10" id="KW-1185">Reference proteome</keyword>
<evidence type="ECO:0000256" key="1">
    <source>
        <dbReference type="ARBA" id="ARBA00001362"/>
    </source>
</evidence>
<evidence type="ECO:0000256" key="5">
    <source>
        <dbReference type="ARBA" id="ARBA00022833"/>
    </source>
</evidence>
<keyword evidence="4" id="KW-0378">Hydrolase</keyword>
<dbReference type="GO" id="GO:0071555">
    <property type="term" value="P:cell wall organization"/>
    <property type="evidence" value="ECO:0007669"/>
    <property type="project" value="UniProtKB-KW"/>
</dbReference>
<dbReference type="GO" id="GO:0160237">
    <property type="term" value="F:D-Ala-D-Ala dipeptidase activity"/>
    <property type="evidence" value="ECO:0007669"/>
    <property type="project" value="UniProtKB-EC"/>
</dbReference>
<organism evidence="9 10">
    <name type="scientific">Streptomyces himastatinicus ATCC 53653</name>
    <dbReference type="NCBI Taxonomy" id="457427"/>
    <lineage>
        <taxon>Bacteria</taxon>
        <taxon>Bacillati</taxon>
        <taxon>Actinomycetota</taxon>
        <taxon>Actinomycetes</taxon>
        <taxon>Kitasatosporales</taxon>
        <taxon>Streptomycetaceae</taxon>
        <taxon>Streptomyces</taxon>
        <taxon>Streptomyces violaceusniger group</taxon>
    </lineage>
</organism>
<dbReference type="PANTHER" id="PTHR43126:SF2">
    <property type="entry name" value="D-ALANYL-D-ALANINE DIPEPTIDASE"/>
    <property type="match status" value="1"/>
</dbReference>
<dbReference type="AlphaFoldDB" id="D9WNT0"/>